<keyword evidence="8" id="KW-1185">Reference proteome</keyword>
<dbReference type="PROSITE" id="PS51677">
    <property type="entry name" value="NODB"/>
    <property type="match status" value="1"/>
</dbReference>
<reference evidence="7 8" key="1">
    <citation type="submission" date="2017-06" db="EMBL/GenBank/DDBJ databases">
        <title>Celeribacter sp. TSPH2 complete genome sequence.</title>
        <authorList>
            <person name="Woo J.-H."/>
            <person name="Kim H.-S."/>
        </authorList>
    </citation>
    <scope>NUCLEOTIDE SEQUENCE [LARGE SCALE GENOMIC DNA]</scope>
    <source>
        <strain evidence="7 8">TSPH2</strain>
    </source>
</reference>
<dbReference type="CDD" id="cd10977">
    <property type="entry name" value="CE4_PuuE_SpCDA1"/>
    <property type="match status" value="1"/>
</dbReference>
<evidence type="ECO:0000256" key="1">
    <source>
        <dbReference type="ARBA" id="ARBA00003236"/>
    </source>
</evidence>
<dbReference type="InterPro" id="IPR017625">
    <property type="entry name" value="PuuE"/>
</dbReference>
<dbReference type="SUPFAM" id="SSF158694">
    <property type="entry name" value="UraD-Like"/>
    <property type="match status" value="1"/>
</dbReference>
<dbReference type="PANTHER" id="PTHR43123:SF1">
    <property type="entry name" value="POLYSACCHARIDE DEACETYLASE-RELATED"/>
    <property type="match status" value="1"/>
</dbReference>
<dbReference type="GO" id="GO:0019628">
    <property type="term" value="P:urate catabolic process"/>
    <property type="evidence" value="ECO:0007669"/>
    <property type="project" value="UniProtKB-UniPathway"/>
</dbReference>
<dbReference type="PANTHER" id="PTHR43123">
    <property type="entry name" value="POLYSACCHARIDE DEACETYLASE-RELATED"/>
    <property type="match status" value="1"/>
</dbReference>
<dbReference type="InterPro" id="IPR002509">
    <property type="entry name" value="NODB_dom"/>
</dbReference>
<dbReference type="NCBIfam" id="TIGR03164">
    <property type="entry name" value="UHCUDC"/>
    <property type="match status" value="1"/>
</dbReference>
<dbReference type="GO" id="GO:0000255">
    <property type="term" value="P:allantoin metabolic process"/>
    <property type="evidence" value="ECO:0007669"/>
    <property type="project" value="InterPro"/>
</dbReference>
<dbReference type="SUPFAM" id="SSF88713">
    <property type="entry name" value="Glycoside hydrolase/deacetylase"/>
    <property type="match status" value="1"/>
</dbReference>
<dbReference type="Gene3D" id="1.10.3330.10">
    <property type="entry name" value="Oxo-4-hydroxy-4-carboxy-5-ureidoimidazoline decarboxylase"/>
    <property type="match status" value="1"/>
</dbReference>
<dbReference type="OrthoDB" id="9787041at2"/>
<evidence type="ECO:0000256" key="5">
    <source>
        <dbReference type="ARBA" id="ARBA00032976"/>
    </source>
</evidence>
<dbReference type="GO" id="GO:0006144">
    <property type="term" value="P:purine nucleobase metabolic process"/>
    <property type="evidence" value="ECO:0007669"/>
    <property type="project" value="UniProtKB-KW"/>
</dbReference>
<evidence type="ECO:0000259" key="6">
    <source>
        <dbReference type="PROSITE" id="PS51677"/>
    </source>
</evidence>
<comment type="similarity">
    <text evidence="2">Belongs to the polysaccharide deacetylase family.</text>
</comment>
<dbReference type="GO" id="GO:0016810">
    <property type="term" value="F:hydrolase activity, acting on carbon-nitrogen (but not peptide) bonds"/>
    <property type="evidence" value="ECO:0007669"/>
    <property type="project" value="InterPro"/>
</dbReference>
<dbReference type="AlphaFoldDB" id="A0A291GCZ8"/>
<keyword evidence="4" id="KW-0659">Purine metabolism</keyword>
<evidence type="ECO:0000256" key="3">
    <source>
        <dbReference type="ARBA" id="ARBA00020071"/>
    </source>
</evidence>
<dbReference type="NCBIfam" id="TIGR03212">
    <property type="entry name" value="uraD_N-term-dom"/>
    <property type="match status" value="1"/>
</dbReference>
<name>A0A291GCZ8_9RHOB</name>
<dbReference type="RefSeq" id="WP_096805849.1">
    <property type="nucleotide sequence ID" value="NZ_CP022196.1"/>
</dbReference>
<accession>A0A291GCZ8</accession>
<protein>
    <recommendedName>
        <fullName evidence="3">Chitooligosaccharide deacetylase</fullName>
    </recommendedName>
    <alternativeName>
        <fullName evidence="5">Nodulation protein B</fullName>
    </alternativeName>
</protein>
<organism evidence="7 8">
    <name type="scientific">Celeribacter ethanolicus</name>
    <dbReference type="NCBI Taxonomy" id="1758178"/>
    <lineage>
        <taxon>Bacteria</taxon>
        <taxon>Pseudomonadati</taxon>
        <taxon>Pseudomonadota</taxon>
        <taxon>Alphaproteobacteria</taxon>
        <taxon>Rhodobacterales</taxon>
        <taxon>Roseobacteraceae</taxon>
        <taxon>Celeribacter</taxon>
    </lineage>
</organism>
<gene>
    <name evidence="7" type="primary">uraD</name>
    <name evidence="7" type="ORF">CEW89_10330</name>
</gene>
<proteinExistence type="inferred from homology"/>
<dbReference type="STRING" id="1758178.GCA_001550095_03908"/>
<dbReference type="Pfam" id="PF01522">
    <property type="entry name" value="Polysacc_deac_1"/>
    <property type="match status" value="1"/>
</dbReference>
<dbReference type="Pfam" id="PF09349">
    <property type="entry name" value="OHCU_decarbox"/>
    <property type="match status" value="1"/>
</dbReference>
<dbReference type="KEGG" id="ceh:CEW89_10330"/>
<sequence length="475" mass="53427">MPKNPPRYVRNMLGYGANAPDPQWPGGAKVAVQFVLNYEEGGENCVLHGDEASEAFLSDIAGAAMWKGQRHWNMESIYEYGARAGFWRLHRLFTEADIPVTIYGVATALARSPEQVAAMQDAGWEIASHGYKWVEHKDMPEEEERASIQAAIKLHEEVTGERPYGWYTGRCSANTVRLVSEEGGFDYVSDTYDDDLPYWLEVGDRDQLIIPYTLEANDMRFATSPGWITGEQFFTYLKDAFDTLYAEGTTSTPKMMNIGLHCRLIGRPGKMAGLKRFINYIQTFDGVWTPRRIDMARHWAKVHPHTRKERPSEMTKDDFVAKFGGVFEHSPWVAERAWTLELGPAHDSAVGVHSVLCRAFRAASEAEKDGVLIAHPDLAGKLAQAKRLTAESATEQASAGLDALTDAERTTFETLNTAYTEKFGFPFIIAVKDNTKATILDAFHTRLGNDRDAEFKTACKQVERIAWHRLKDMDL</sequence>
<evidence type="ECO:0000256" key="4">
    <source>
        <dbReference type="ARBA" id="ARBA00022631"/>
    </source>
</evidence>
<dbReference type="UniPathway" id="UPA00394">
    <property type="reaction ID" value="UER00652"/>
</dbReference>
<dbReference type="InterPro" id="IPR036778">
    <property type="entry name" value="OHCU_decarboxylase_sf"/>
</dbReference>
<evidence type="ECO:0000256" key="2">
    <source>
        <dbReference type="ARBA" id="ARBA00010973"/>
    </source>
</evidence>
<dbReference type="InterPro" id="IPR018020">
    <property type="entry name" value="OHCU_decarboxylase"/>
</dbReference>
<comment type="function">
    <text evidence="1">Is involved in generating a small heat-stable compound (Nod), an acylated oligomer of N-acetylglucosamine, that stimulates mitosis in various plant protoplasts.</text>
</comment>
<dbReference type="Gene3D" id="3.20.20.370">
    <property type="entry name" value="Glycoside hydrolase/deacetylase"/>
    <property type="match status" value="1"/>
</dbReference>
<dbReference type="EMBL" id="CP022196">
    <property type="protein sequence ID" value="ATG47924.1"/>
    <property type="molecule type" value="Genomic_DNA"/>
</dbReference>
<evidence type="ECO:0000313" key="7">
    <source>
        <dbReference type="EMBL" id="ATG47924.1"/>
    </source>
</evidence>
<dbReference type="InterPro" id="IPR017580">
    <property type="entry name" value="OHCU_decarboxylase-1"/>
</dbReference>
<dbReference type="GO" id="GO:0005975">
    <property type="term" value="P:carbohydrate metabolic process"/>
    <property type="evidence" value="ECO:0007669"/>
    <property type="project" value="InterPro"/>
</dbReference>
<evidence type="ECO:0000313" key="8">
    <source>
        <dbReference type="Proteomes" id="UP000217935"/>
    </source>
</evidence>
<feature type="domain" description="NodB homology" evidence="6">
    <location>
        <begin position="72"/>
        <end position="290"/>
    </location>
</feature>
<dbReference type="InterPro" id="IPR011330">
    <property type="entry name" value="Glyco_hydro/deAcase_b/a-brl"/>
</dbReference>
<dbReference type="Proteomes" id="UP000217935">
    <property type="component" value="Chromosome"/>
</dbReference>